<name>W4M286_9BACT</name>
<feature type="domain" description="DUF1585" evidence="1">
    <location>
        <begin position="273"/>
        <end position="341"/>
    </location>
</feature>
<accession>W4M286</accession>
<dbReference type="AlphaFoldDB" id="W4M286"/>
<protein>
    <recommendedName>
        <fullName evidence="6">DUF1592 domain-containing protein</fullName>
    </recommendedName>
</protein>
<reference evidence="4 5" key="1">
    <citation type="journal article" date="2014" name="Nature">
        <title>An environmental bacterial taxon with a large and distinct metabolic repertoire.</title>
        <authorList>
            <person name="Wilson M.C."/>
            <person name="Mori T."/>
            <person name="Ruckert C."/>
            <person name="Uria A.R."/>
            <person name="Helf M.J."/>
            <person name="Takada K."/>
            <person name="Gernert C."/>
            <person name="Steffens U.A."/>
            <person name="Heycke N."/>
            <person name="Schmitt S."/>
            <person name="Rinke C."/>
            <person name="Helfrich E.J."/>
            <person name="Brachmann A.O."/>
            <person name="Gurgui C."/>
            <person name="Wakimoto T."/>
            <person name="Kracht M."/>
            <person name="Crusemann M."/>
            <person name="Hentschel U."/>
            <person name="Abe I."/>
            <person name="Matsunaga S."/>
            <person name="Kalinowski J."/>
            <person name="Takeyama H."/>
            <person name="Piel J."/>
        </authorList>
    </citation>
    <scope>NUCLEOTIDE SEQUENCE [LARGE SCALE GENOMIC DNA]</scope>
    <source>
        <strain evidence="5">TSY2</strain>
    </source>
</reference>
<evidence type="ECO:0000259" key="2">
    <source>
        <dbReference type="Pfam" id="PF07627"/>
    </source>
</evidence>
<dbReference type="HOGENOM" id="CLU_786445_0_0_7"/>
<dbReference type="EMBL" id="AZHX01001312">
    <property type="protein sequence ID" value="ETX04081.1"/>
    <property type="molecule type" value="Genomic_DNA"/>
</dbReference>
<feature type="domain" description="DUF1588" evidence="2">
    <location>
        <begin position="146"/>
        <end position="242"/>
    </location>
</feature>
<feature type="non-terminal residue" evidence="4">
    <location>
        <position position="1"/>
    </location>
</feature>
<dbReference type="Pfam" id="PF07624">
    <property type="entry name" value="PSD2"/>
    <property type="match status" value="1"/>
</dbReference>
<feature type="domain" description="DUF1592" evidence="3">
    <location>
        <begin position="3"/>
        <end position="128"/>
    </location>
</feature>
<evidence type="ECO:0000313" key="5">
    <source>
        <dbReference type="Proteomes" id="UP000019140"/>
    </source>
</evidence>
<dbReference type="InterPro" id="IPR011478">
    <property type="entry name" value="DUF1585"/>
</dbReference>
<dbReference type="InterPro" id="IPR013039">
    <property type="entry name" value="DUF1588"/>
</dbReference>
<evidence type="ECO:0000259" key="1">
    <source>
        <dbReference type="Pfam" id="PF07624"/>
    </source>
</evidence>
<sequence>EYYEVASSLSYLFWGSLPDQALFDAAAAGQLQTPEQLTAQAQRLLTDPRAREQIGVFTGQWLGADPLTAGEKDPIVYPHYTRAVQEAGDRELVDFINHVIFTGSGDFYELFQANYVFANRALADFYGLAGVPSDQLQLTPVSNGSRGGLLSLVSILAAHAHADDSSPVKRGVFVRKRLLCHELPPPPPTVDNTPPALDPTLTTRERFAVHSSSESCQVCHRYIDGVGFGFEAYNGAGKYRHSENGQLVDDSGHVLGLDAFDPTDLQADLPDISFSGLRELSDLLVTSEAAPRCLTAQYFRYARGYQETAADRCTVENLHQRFTVSGYDLPTLLTTIVASPSYILRRDTHQEGQ</sequence>
<dbReference type="Proteomes" id="UP000019140">
    <property type="component" value="Unassembled WGS sequence"/>
</dbReference>
<dbReference type="Pfam" id="PF07631">
    <property type="entry name" value="PSD4"/>
    <property type="match status" value="1"/>
</dbReference>
<dbReference type="InterPro" id="IPR013042">
    <property type="entry name" value="DUF1592"/>
</dbReference>
<gene>
    <name evidence="4" type="ORF">ETSY2_30860</name>
</gene>
<organism evidence="4 5">
    <name type="scientific">Candidatus Entotheonella gemina</name>
    <dbReference type="NCBI Taxonomy" id="1429439"/>
    <lineage>
        <taxon>Bacteria</taxon>
        <taxon>Pseudomonadati</taxon>
        <taxon>Nitrospinota/Tectimicrobiota group</taxon>
        <taxon>Candidatus Tectimicrobiota</taxon>
        <taxon>Candidatus Entotheonellia</taxon>
        <taxon>Candidatus Entotheonellales</taxon>
        <taxon>Candidatus Entotheonellaceae</taxon>
        <taxon>Candidatus Entotheonella</taxon>
    </lineage>
</organism>
<evidence type="ECO:0000313" key="4">
    <source>
        <dbReference type="EMBL" id="ETX04081.1"/>
    </source>
</evidence>
<evidence type="ECO:0008006" key="6">
    <source>
        <dbReference type="Google" id="ProtNLM"/>
    </source>
</evidence>
<dbReference type="Pfam" id="PF07627">
    <property type="entry name" value="PSCyt3"/>
    <property type="match status" value="1"/>
</dbReference>
<keyword evidence="5" id="KW-1185">Reference proteome</keyword>
<evidence type="ECO:0000259" key="3">
    <source>
        <dbReference type="Pfam" id="PF07631"/>
    </source>
</evidence>
<proteinExistence type="predicted"/>
<comment type="caution">
    <text evidence="4">The sequence shown here is derived from an EMBL/GenBank/DDBJ whole genome shotgun (WGS) entry which is preliminary data.</text>
</comment>